<comment type="pathway">
    <text evidence="1 9 14">Porphyrin-containing compound metabolism; protoporphyrin-IX biosynthesis; 5-aminolevulinate from L-glutamyl-tRNA(Glu): step 1/2.</text>
</comment>
<dbReference type="PIRSF" id="PIRSF000445">
    <property type="entry name" value="4pyrrol_synth_GluRdtase"/>
    <property type="match status" value="1"/>
</dbReference>
<evidence type="ECO:0000256" key="10">
    <source>
        <dbReference type="PIRSR" id="PIRSR000445-1"/>
    </source>
</evidence>
<evidence type="ECO:0000256" key="14">
    <source>
        <dbReference type="RuleBase" id="RU000584"/>
    </source>
</evidence>
<dbReference type="UniPathway" id="UPA00251">
    <property type="reaction ID" value="UER00316"/>
</dbReference>
<dbReference type="NCBIfam" id="TIGR01035">
    <property type="entry name" value="hemA"/>
    <property type="match status" value="1"/>
</dbReference>
<comment type="subunit">
    <text evidence="9">Homodimer.</text>
</comment>
<dbReference type="InterPro" id="IPR036453">
    <property type="entry name" value="GluRdtase_dimer_dom_sf"/>
</dbReference>
<dbReference type="SUPFAM" id="SSF69742">
    <property type="entry name" value="Glutamyl tRNA-reductase catalytic, N-terminal domain"/>
    <property type="match status" value="1"/>
</dbReference>
<dbReference type="InterPro" id="IPR036343">
    <property type="entry name" value="GluRdtase_N_sf"/>
</dbReference>
<feature type="binding site" evidence="9 11">
    <location>
        <position position="123"/>
    </location>
    <ligand>
        <name>substrate</name>
    </ligand>
</feature>
<evidence type="ECO:0000256" key="13">
    <source>
        <dbReference type="PIRSR" id="PIRSR000445-4"/>
    </source>
</evidence>
<dbReference type="AlphaFoldDB" id="A0A7V1LP59"/>
<dbReference type="FunFam" id="3.40.50.720:FF:000031">
    <property type="entry name" value="Glutamyl-tRNA reductase"/>
    <property type="match status" value="1"/>
</dbReference>
<dbReference type="GO" id="GO:0008883">
    <property type="term" value="F:glutamyl-tRNA reductase activity"/>
    <property type="evidence" value="ECO:0007669"/>
    <property type="project" value="UniProtKB-UniRule"/>
</dbReference>
<keyword evidence="5 9" id="KW-0560">Oxidoreductase</keyword>
<dbReference type="GO" id="GO:0050661">
    <property type="term" value="F:NADP binding"/>
    <property type="evidence" value="ECO:0007669"/>
    <property type="project" value="InterPro"/>
</dbReference>
<comment type="domain">
    <text evidence="9">Possesses an unusual extended V-shaped dimeric structure with each monomer consisting of three distinct domains arranged along a curved 'spinal' alpha-helix. The N-terminal catalytic domain specifically recognizes the glutamate moiety of the substrate. The second domain is the NADPH-binding domain, and the third C-terminal domain is responsible for dimerization.</text>
</comment>
<evidence type="ECO:0000256" key="2">
    <source>
        <dbReference type="ARBA" id="ARBA00005916"/>
    </source>
</evidence>
<dbReference type="CDD" id="cd05213">
    <property type="entry name" value="NAD_bind_Glutamyl_tRNA_reduct"/>
    <property type="match status" value="1"/>
</dbReference>
<keyword evidence="4 9" id="KW-0521">NADP</keyword>
<dbReference type="SUPFAM" id="SSF51735">
    <property type="entry name" value="NAD(P)-binding Rossmann-fold domains"/>
    <property type="match status" value="1"/>
</dbReference>
<feature type="binding site" evidence="9 11">
    <location>
        <position position="112"/>
    </location>
    <ligand>
        <name>substrate</name>
    </ligand>
</feature>
<keyword evidence="6 9" id="KW-0627">Porphyrin biosynthesis</keyword>
<dbReference type="InterPro" id="IPR015895">
    <property type="entry name" value="4pyrrol_synth_GluRdtase_N"/>
</dbReference>
<comment type="similarity">
    <text evidence="2 9 14">Belongs to the glutamyl-tRNA reductase family.</text>
</comment>
<proteinExistence type="inferred from homology"/>
<evidence type="ECO:0000259" key="17">
    <source>
        <dbReference type="Pfam" id="PF05201"/>
    </source>
</evidence>
<evidence type="ECO:0000256" key="1">
    <source>
        <dbReference type="ARBA" id="ARBA00005059"/>
    </source>
</evidence>
<dbReference type="Pfam" id="PF00745">
    <property type="entry name" value="GlutR_dimer"/>
    <property type="match status" value="1"/>
</dbReference>
<feature type="binding site" evidence="9 12">
    <location>
        <begin position="192"/>
        <end position="197"/>
    </location>
    <ligand>
        <name>NADP(+)</name>
        <dbReference type="ChEBI" id="CHEBI:58349"/>
    </ligand>
</feature>
<evidence type="ECO:0000256" key="11">
    <source>
        <dbReference type="PIRSR" id="PIRSR000445-2"/>
    </source>
</evidence>
<feature type="domain" description="Tetrapyrrole biosynthesis glutamyl-tRNA reductase dimerisation" evidence="15">
    <location>
        <begin position="323"/>
        <end position="420"/>
    </location>
</feature>
<dbReference type="PANTHER" id="PTHR43013">
    <property type="entry name" value="GLUTAMYL-TRNA REDUCTASE"/>
    <property type="match status" value="1"/>
</dbReference>
<name>A0A7V1LP59_CALAY</name>
<dbReference type="InterPro" id="IPR006151">
    <property type="entry name" value="Shikm_DH/Glu-tRNA_Rdtase"/>
</dbReference>
<dbReference type="InterPro" id="IPR000343">
    <property type="entry name" value="4pyrrol_synth_GluRdtase"/>
</dbReference>
<dbReference type="Gene3D" id="3.40.50.720">
    <property type="entry name" value="NAD(P)-binding Rossmann-like Domain"/>
    <property type="match status" value="1"/>
</dbReference>
<dbReference type="Pfam" id="PF05201">
    <property type="entry name" value="GlutR_N"/>
    <property type="match status" value="1"/>
</dbReference>
<dbReference type="InterPro" id="IPR015896">
    <property type="entry name" value="4pyrrol_synth_GluRdtase_dimer"/>
</dbReference>
<evidence type="ECO:0000256" key="8">
    <source>
        <dbReference type="ARBA" id="ARBA00068659"/>
    </source>
</evidence>
<comment type="caution">
    <text evidence="18">The sequence shown here is derived from an EMBL/GenBank/DDBJ whole genome shotgun (WGS) entry which is preliminary data.</text>
</comment>
<comment type="catalytic activity">
    <reaction evidence="7 9 14">
        <text>(S)-4-amino-5-oxopentanoate + tRNA(Glu) + NADP(+) = L-glutamyl-tRNA(Glu) + NADPH + H(+)</text>
        <dbReference type="Rhea" id="RHEA:12344"/>
        <dbReference type="Rhea" id="RHEA-COMP:9663"/>
        <dbReference type="Rhea" id="RHEA-COMP:9680"/>
        <dbReference type="ChEBI" id="CHEBI:15378"/>
        <dbReference type="ChEBI" id="CHEBI:57501"/>
        <dbReference type="ChEBI" id="CHEBI:57783"/>
        <dbReference type="ChEBI" id="CHEBI:58349"/>
        <dbReference type="ChEBI" id="CHEBI:78442"/>
        <dbReference type="ChEBI" id="CHEBI:78520"/>
        <dbReference type="EC" id="1.2.1.70"/>
    </reaction>
</comment>
<feature type="binding site" evidence="9 11">
    <location>
        <begin position="52"/>
        <end position="55"/>
    </location>
    <ligand>
        <name>substrate</name>
    </ligand>
</feature>
<gene>
    <name evidence="9" type="primary">hemA</name>
    <name evidence="18" type="ORF">ENJ10_12640</name>
</gene>
<dbReference type="Proteomes" id="UP000886005">
    <property type="component" value="Unassembled WGS sequence"/>
</dbReference>
<evidence type="ECO:0000256" key="5">
    <source>
        <dbReference type="ARBA" id="ARBA00023002"/>
    </source>
</evidence>
<dbReference type="Gene3D" id="3.30.460.30">
    <property type="entry name" value="Glutamyl-tRNA reductase, N-terminal domain"/>
    <property type="match status" value="1"/>
</dbReference>
<evidence type="ECO:0000259" key="15">
    <source>
        <dbReference type="Pfam" id="PF00745"/>
    </source>
</evidence>
<dbReference type="InterPro" id="IPR036291">
    <property type="entry name" value="NAD(P)-bd_dom_sf"/>
</dbReference>
<evidence type="ECO:0000256" key="12">
    <source>
        <dbReference type="PIRSR" id="PIRSR000445-3"/>
    </source>
</evidence>
<dbReference type="GO" id="GO:0019353">
    <property type="term" value="P:protoporphyrinogen IX biosynthetic process from glutamate"/>
    <property type="evidence" value="ECO:0007669"/>
    <property type="project" value="TreeGrafter"/>
</dbReference>
<evidence type="ECO:0000256" key="7">
    <source>
        <dbReference type="ARBA" id="ARBA00047464"/>
    </source>
</evidence>
<evidence type="ECO:0000256" key="3">
    <source>
        <dbReference type="ARBA" id="ARBA00012970"/>
    </source>
</evidence>
<evidence type="ECO:0000313" key="18">
    <source>
        <dbReference type="EMBL" id="HED11531.1"/>
    </source>
</evidence>
<comment type="miscellaneous">
    <text evidence="9">During catalysis, the active site Cys acts as a nucleophile attacking the alpha-carbonyl group of tRNA-bound glutamate with the formation of a thioester intermediate between enzyme and glutamate, and the concomitant release of tRNA(Glu). The thioester intermediate is finally reduced by direct hydride transfer from NADPH, to form the product GSA.</text>
</comment>
<dbReference type="SUPFAM" id="SSF69075">
    <property type="entry name" value="Glutamyl tRNA-reductase dimerization domain"/>
    <property type="match status" value="1"/>
</dbReference>
<evidence type="ECO:0000259" key="16">
    <source>
        <dbReference type="Pfam" id="PF01488"/>
    </source>
</evidence>
<evidence type="ECO:0000256" key="4">
    <source>
        <dbReference type="ARBA" id="ARBA00022857"/>
    </source>
</evidence>
<evidence type="ECO:0000256" key="9">
    <source>
        <dbReference type="HAMAP-Rule" id="MF_00087"/>
    </source>
</evidence>
<feature type="domain" description="Glutamyl-tRNA reductase N-terminal" evidence="17">
    <location>
        <begin position="9"/>
        <end position="159"/>
    </location>
</feature>
<dbReference type="FunFam" id="3.30.460.30:FF:000001">
    <property type="entry name" value="Glutamyl-tRNA reductase"/>
    <property type="match status" value="1"/>
</dbReference>
<sequence length="426" mass="48763">MAHNNIYILGVSHQRAGFDLLSRAAFSPEEQLEFPRILLARPLIAEACIVSTCNRNELYVRTEGRTLTREELKKCWQDFNPRLTEKDFEFFYLWENEQAIEHLFRVTAGMDSLIPGETEIVGQVKSAFRRAASASFTGIYLNHLFETALQVEKRVRTQTSISVGAVSVAYAAVELAQKIIRRMSDKKALLIGSGETGQLVALHLKQKGIGHIYVANRTGAHARTLAEKFSGEALPLQDIHKVLPEVDLVVGATASPDYMISGPMMRQVMKIRNQRPLIMIDIAIPRDFDPALSRFENIFLHDMSSLEKIVENNKTRRREEFDKAGVIIREETGKFLQWCRGLELKPTIISLRRKMEDIRNGEIEKYRHRVDEAHWVLVEQITRGLLNKILHLPLSNLKEMEGGQGEVHRKINLVREIFDLREEENV</sequence>
<dbReference type="HAMAP" id="MF_00087">
    <property type="entry name" value="Glu_tRNA_reductase"/>
    <property type="match status" value="1"/>
</dbReference>
<dbReference type="EMBL" id="DRLD01000356">
    <property type="protein sequence ID" value="HED11531.1"/>
    <property type="molecule type" value="Genomic_DNA"/>
</dbReference>
<feature type="active site" description="Nucleophile" evidence="9 10">
    <location>
        <position position="53"/>
    </location>
</feature>
<dbReference type="Pfam" id="PF01488">
    <property type="entry name" value="Shikimate_DH"/>
    <property type="match status" value="1"/>
</dbReference>
<protein>
    <recommendedName>
        <fullName evidence="8 9">Glutamyl-tRNA reductase</fullName>
        <shortName evidence="9">GluTR</shortName>
        <ecNumber evidence="3 9">1.2.1.70</ecNumber>
    </recommendedName>
</protein>
<feature type="binding site" evidence="9 11">
    <location>
        <begin position="117"/>
        <end position="119"/>
    </location>
    <ligand>
        <name>substrate</name>
    </ligand>
</feature>
<organism evidence="18">
    <name type="scientific">Caldithrix abyssi</name>
    <dbReference type="NCBI Taxonomy" id="187145"/>
    <lineage>
        <taxon>Bacteria</taxon>
        <taxon>Pseudomonadati</taxon>
        <taxon>Calditrichota</taxon>
        <taxon>Calditrichia</taxon>
        <taxon>Calditrichales</taxon>
        <taxon>Calditrichaceae</taxon>
        <taxon>Caldithrix</taxon>
    </lineage>
</organism>
<dbReference type="PANTHER" id="PTHR43013:SF1">
    <property type="entry name" value="GLUTAMYL-TRNA REDUCTASE"/>
    <property type="match status" value="1"/>
</dbReference>
<evidence type="ECO:0000256" key="6">
    <source>
        <dbReference type="ARBA" id="ARBA00023244"/>
    </source>
</evidence>
<dbReference type="EC" id="1.2.1.70" evidence="3 9"/>
<feature type="domain" description="Quinate/shikimate 5-dehydrogenase/glutamyl-tRNA reductase" evidence="16">
    <location>
        <begin position="174"/>
        <end position="309"/>
    </location>
</feature>
<feature type="site" description="Important for activity" evidence="9 13">
    <location>
        <position position="102"/>
    </location>
</feature>
<comment type="function">
    <text evidence="9">Catalyzes the NADPH-dependent reduction of glutamyl-tRNA(Glu) to glutamate 1-semialdehyde (GSA).</text>
</comment>
<reference evidence="18" key="1">
    <citation type="journal article" date="2020" name="mSystems">
        <title>Genome- and Community-Level Interaction Insights into Carbon Utilization and Element Cycling Functions of Hydrothermarchaeota in Hydrothermal Sediment.</title>
        <authorList>
            <person name="Zhou Z."/>
            <person name="Liu Y."/>
            <person name="Xu W."/>
            <person name="Pan J."/>
            <person name="Luo Z.H."/>
            <person name="Li M."/>
        </authorList>
    </citation>
    <scope>NUCLEOTIDE SEQUENCE [LARGE SCALE GENOMIC DNA]</scope>
    <source>
        <strain evidence="18">HyVt-456</strain>
    </source>
</reference>
<accession>A0A7V1LP59</accession>